<comment type="caution">
    <text evidence="1">The sequence shown here is derived from an EMBL/GenBank/DDBJ whole genome shotgun (WGS) entry which is preliminary data.</text>
</comment>
<reference evidence="1 2" key="1">
    <citation type="submission" date="2022-10" db="EMBL/GenBank/DDBJ databases">
        <title>Chitinophaga nivalis PC15 sp. nov., isolated from Pyeongchang county, South Korea.</title>
        <authorList>
            <person name="Trinh H.N."/>
        </authorList>
    </citation>
    <scope>NUCLEOTIDE SEQUENCE [LARGE SCALE GENOMIC DNA]</scope>
    <source>
        <strain evidence="1 2">PC14</strain>
    </source>
</reference>
<evidence type="ECO:0000313" key="2">
    <source>
        <dbReference type="Proteomes" id="UP001207742"/>
    </source>
</evidence>
<sequence length="224" mass="24442">MKKIILVLVCSIIFFSCRKESTTPALTEADYKAKLEKLIGLTDAPQGQSVKVSVENQFKTYKEAYEALSIFEKDTVIKITAKPILVKEQTTRQRIAGFDPIVVRKDYEMPFSLNAAAPKGYVSATSTVKYTCTWEEQLDENGYNVGWSSVVNVHAPAPLILSYATKTDNLSWAGHSLTTVISGSTQVGSNPPQIWTATVKVRVAYSGTANPGIESTALPSISVN</sequence>
<protein>
    <submittedName>
        <fullName evidence="1">Uncharacterized protein</fullName>
    </submittedName>
</protein>
<dbReference type="RefSeq" id="WP_264726842.1">
    <property type="nucleotide sequence ID" value="NZ_JAPDNR010000001.1"/>
</dbReference>
<dbReference type="PROSITE" id="PS51257">
    <property type="entry name" value="PROKAR_LIPOPROTEIN"/>
    <property type="match status" value="1"/>
</dbReference>
<keyword evidence="2" id="KW-1185">Reference proteome</keyword>
<organism evidence="1 2">
    <name type="scientific">Chitinophaga nivalis</name>
    <dbReference type="NCBI Taxonomy" id="2991709"/>
    <lineage>
        <taxon>Bacteria</taxon>
        <taxon>Pseudomonadati</taxon>
        <taxon>Bacteroidota</taxon>
        <taxon>Chitinophagia</taxon>
        <taxon>Chitinophagales</taxon>
        <taxon>Chitinophagaceae</taxon>
        <taxon>Chitinophaga</taxon>
    </lineage>
</organism>
<dbReference type="EMBL" id="JAPDNS010000001">
    <property type="protein sequence ID" value="MCW3482454.1"/>
    <property type="molecule type" value="Genomic_DNA"/>
</dbReference>
<dbReference type="Proteomes" id="UP001207742">
    <property type="component" value="Unassembled WGS sequence"/>
</dbReference>
<name>A0ABT3IFA1_9BACT</name>
<evidence type="ECO:0000313" key="1">
    <source>
        <dbReference type="EMBL" id="MCW3482454.1"/>
    </source>
</evidence>
<gene>
    <name evidence="1" type="ORF">OL497_00980</name>
</gene>
<accession>A0ABT3IFA1</accession>
<proteinExistence type="predicted"/>